<dbReference type="GO" id="GO:0016491">
    <property type="term" value="F:oxidoreductase activity"/>
    <property type="evidence" value="ECO:0007669"/>
    <property type="project" value="InterPro"/>
</dbReference>
<dbReference type="SMART" id="SM00827">
    <property type="entry name" value="PKS_AT"/>
    <property type="match status" value="1"/>
</dbReference>
<dbReference type="Gene3D" id="3.40.50.720">
    <property type="entry name" value="NAD(P)-binding Rossmann-like Domain"/>
    <property type="match status" value="4"/>
</dbReference>
<dbReference type="PANTHER" id="PTHR43775">
    <property type="entry name" value="FATTY ACID SYNTHASE"/>
    <property type="match status" value="1"/>
</dbReference>
<dbReference type="InterPro" id="IPR014031">
    <property type="entry name" value="Ketoacyl_synth_C"/>
</dbReference>
<dbReference type="FunFam" id="3.40.47.10:FF:000019">
    <property type="entry name" value="Polyketide synthase type I"/>
    <property type="match status" value="1"/>
</dbReference>
<dbReference type="InterPro" id="IPR036736">
    <property type="entry name" value="ACP-like_sf"/>
</dbReference>
<keyword evidence="5" id="KW-0511">Multifunctional enzyme</keyword>
<dbReference type="InterPro" id="IPR013968">
    <property type="entry name" value="PKS_KR"/>
</dbReference>
<reference evidence="8" key="1">
    <citation type="submission" date="2014-03" db="EMBL/GenBank/DDBJ databases">
        <title>Draft Genome Sequence of Mycobacterium cosmeticum DSM 44829.</title>
        <authorList>
            <person name="Croce O."/>
            <person name="Robert C."/>
            <person name="Raoult D."/>
            <person name="Drancourt M."/>
        </authorList>
    </citation>
    <scope>NUCLEOTIDE SEQUENCE [LARGE SCALE GENOMIC DNA]</scope>
    <source>
        <strain evidence="8">DSM 44829</strain>
    </source>
</reference>
<dbReference type="SUPFAM" id="SSF47336">
    <property type="entry name" value="ACP-like"/>
    <property type="match status" value="1"/>
</dbReference>
<dbReference type="GO" id="GO:0004312">
    <property type="term" value="F:fatty acid synthase activity"/>
    <property type="evidence" value="ECO:0007669"/>
    <property type="project" value="TreeGrafter"/>
</dbReference>
<evidence type="ECO:0000259" key="6">
    <source>
        <dbReference type="PROSITE" id="PS50075"/>
    </source>
</evidence>
<dbReference type="SMART" id="SM00829">
    <property type="entry name" value="PKS_ER"/>
    <property type="match status" value="1"/>
</dbReference>
<keyword evidence="9" id="KW-1185">Reference proteome</keyword>
<dbReference type="Gene3D" id="3.10.129.110">
    <property type="entry name" value="Polyketide synthase dehydratase"/>
    <property type="match status" value="2"/>
</dbReference>
<evidence type="ECO:0000256" key="2">
    <source>
        <dbReference type="ARBA" id="ARBA00022553"/>
    </source>
</evidence>
<name>W9ARV2_MYCCO</name>
<dbReference type="SMART" id="SM00823">
    <property type="entry name" value="PKS_PP"/>
    <property type="match status" value="1"/>
</dbReference>
<dbReference type="Pfam" id="PF00550">
    <property type="entry name" value="PP-binding"/>
    <property type="match status" value="1"/>
</dbReference>
<keyword evidence="2" id="KW-0597">Phosphoprotein</keyword>
<dbReference type="CDD" id="cd00833">
    <property type="entry name" value="PKS"/>
    <property type="match status" value="1"/>
</dbReference>
<dbReference type="GO" id="GO:0005886">
    <property type="term" value="C:plasma membrane"/>
    <property type="evidence" value="ECO:0007669"/>
    <property type="project" value="TreeGrafter"/>
</dbReference>
<dbReference type="InterPro" id="IPR011032">
    <property type="entry name" value="GroES-like_sf"/>
</dbReference>
<dbReference type="eggNOG" id="COG3321">
    <property type="taxonomic scope" value="Bacteria"/>
</dbReference>
<dbReference type="InterPro" id="IPR049552">
    <property type="entry name" value="PKS_DH_N"/>
</dbReference>
<evidence type="ECO:0000256" key="1">
    <source>
        <dbReference type="ARBA" id="ARBA00022450"/>
    </source>
</evidence>
<dbReference type="InterPro" id="IPR016039">
    <property type="entry name" value="Thiolase-like"/>
</dbReference>
<dbReference type="InterPro" id="IPR016035">
    <property type="entry name" value="Acyl_Trfase/lysoPLipase"/>
</dbReference>
<evidence type="ECO:0000256" key="5">
    <source>
        <dbReference type="ARBA" id="ARBA00023268"/>
    </source>
</evidence>
<dbReference type="InterPro" id="IPR020843">
    <property type="entry name" value="ER"/>
</dbReference>
<dbReference type="GO" id="GO:0031177">
    <property type="term" value="F:phosphopantetheine binding"/>
    <property type="evidence" value="ECO:0007669"/>
    <property type="project" value="InterPro"/>
</dbReference>
<dbReference type="InterPro" id="IPR050091">
    <property type="entry name" value="PKS_NRPS_Biosynth_Enz"/>
</dbReference>
<dbReference type="InterPro" id="IPR009081">
    <property type="entry name" value="PP-bd_ACP"/>
</dbReference>
<dbReference type="Pfam" id="PF00698">
    <property type="entry name" value="Acyl_transf_1"/>
    <property type="match status" value="1"/>
</dbReference>
<comment type="caution">
    <text evidence="8">The sequence shown here is derived from an EMBL/GenBank/DDBJ whole genome shotgun (WGS) entry which is preliminary data.</text>
</comment>
<dbReference type="Pfam" id="PF08659">
    <property type="entry name" value="KR"/>
    <property type="match status" value="1"/>
</dbReference>
<dbReference type="GO" id="GO:0005737">
    <property type="term" value="C:cytoplasm"/>
    <property type="evidence" value="ECO:0007669"/>
    <property type="project" value="TreeGrafter"/>
</dbReference>
<gene>
    <name evidence="8" type="ORF">BN977_03047</name>
</gene>
<dbReference type="InterPro" id="IPR014043">
    <property type="entry name" value="Acyl_transferase_dom"/>
</dbReference>
<dbReference type="InterPro" id="IPR020841">
    <property type="entry name" value="PKS_Beta-ketoAc_synthase_dom"/>
</dbReference>
<dbReference type="InterPro" id="IPR020807">
    <property type="entry name" value="PKS_DH"/>
</dbReference>
<dbReference type="Pfam" id="PF02801">
    <property type="entry name" value="Ketoacyl-synt_C"/>
    <property type="match status" value="1"/>
</dbReference>
<dbReference type="InterPro" id="IPR014030">
    <property type="entry name" value="Ketoacyl_synth_N"/>
</dbReference>
<dbReference type="Gene3D" id="3.40.366.10">
    <property type="entry name" value="Malonyl-Coenzyme A Acyl Carrier Protein, domain 2"/>
    <property type="match status" value="1"/>
</dbReference>
<dbReference type="RefSeq" id="WP_109790136.1">
    <property type="nucleotide sequence ID" value="NZ_CCBB010000001.1"/>
</dbReference>
<reference evidence="8" key="2">
    <citation type="submission" date="2014-03" db="EMBL/GenBank/DDBJ databases">
        <authorList>
            <person name="Urmite Genomes"/>
        </authorList>
    </citation>
    <scope>NUCLEOTIDE SEQUENCE</scope>
    <source>
        <strain evidence="8">DSM 44829</strain>
    </source>
</reference>
<dbReference type="Gene3D" id="3.30.70.3290">
    <property type="match status" value="1"/>
</dbReference>
<dbReference type="GO" id="GO:0071770">
    <property type="term" value="P:DIM/DIP cell wall layer assembly"/>
    <property type="evidence" value="ECO:0007669"/>
    <property type="project" value="TreeGrafter"/>
</dbReference>
<proteinExistence type="predicted"/>
<dbReference type="Pfam" id="PF00109">
    <property type="entry name" value="ketoacyl-synt"/>
    <property type="match status" value="1"/>
</dbReference>
<evidence type="ECO:0000313" key="9">
    <source>
        <dbReference type="Proteomes" id="UP000028870"/>
    </source>
</evidence>
<dbReference type="InterPro" id="IPR049551">
    <property type="entry name" value="PKS_DH_C"/>
</dbReference>
<dbReference type="Pfam" id="PF21089">
    <property type="entry name" value="PKS_DH_N"/>
    <property type="match status" value="1"/>
</dbReference>
<dbReference type="InterPro" id="IPR001227">
    <property type="entry name" value="Ac_transferase_dom_sf"/>
</dbReference>
<dbReference type="Pfam" id="PF22621">
    <property type="entry name" value="CurL-like_PKS_C"/>
    <property type="match status" value="1"/>
</dbReference>
<dbReference type="SUPFAM" id="SSF52151">
    <property type="entry name" value="FabD/lysophospholipase-like"/>
    <property type="match status" value="1"/>
</dbReference>
<dbReference type="STRING" id="258533.BN977_03047"/>
<dbReference type="Gene3D" id="3.90.180.10">
    <property type="entry name" value="Medium-chain alcohol dehydrogenases, catalytic domain"/>
    <property type="match status" value="1"/>
</dbReference>
<dbReference type="InterPro" id="IPR036291">
    <property type="entry name" value="NAD(P)-bd_dom_sf"/>
</dbReference>
<evidence type="ECO:0000259" key="7">
    <source>
        <dbReference type="PROSITE" id="PS52004"/>
    </source>
</evidence>
<dbReference type="SMART" id="SM00826">
    <property type="entry name" value="PKS_DH"/>
    <property type="match status" value="1"/>
</dbReference>
<evidence type="ECO:0000256" key="4">
    <source>
        <dbReference type="ARBA" id="ARBA00022857"/>
    </source>
</evidence>
<dbReference type="EMBL" id="CCBB010000001">
    <property type="protein sequence ID" value="CDO08228.1"/>
    <property type="molecule type" value="Genomic_DNA"/>
</dbReference>
<dbReference type="SUPFAM" id="SSF53901">
    <property type="entry name" value="Thiolase-like"/>
    <property type="match status" value="1"/>
</dbReference>
<dbReference type="SMART" id="SM00825">
    <property type="entry name" value="PKS_KS"/>
    <property type="match status" value="1"/>
</dbReference>
<accession>W9ARV2</accession>
<feature type="domain" description="Carrier" evidence="6">
    <location>
        <begin position="1815"/>
        <end position="1890"/>
    </location>
</feature>
<dbReference type="SUPFAM" id="SSF51735">
    <property type="entry name" value="NAD(P)-binding Rossmann-fold domains"/>
    <property type="match status" value="3"/>
</dbReference>
<dbReference type="Gene3D" id="3.40.47.10">
    <property type="match status" value="1"/>
</dbReference>
<dbReference type="InterPro" id="IPR057326">
    <property type="entry name" value="KR_dom"/>
</dbReference>
<dbReference type="PROSITE" id="PS00012">
    <property type="entry name" value="PHOSPHOPANTETHEINE"/>
    <property type="match status" value="1"/>
</dbReference>
<dbReference type="Gene3D" id="1.10.1200.10">
    <property type="entry name" value="ACP-like"/>
    <property type="match status" value="1"/>
</dbReference>
<dbReference type="InterPro" id="IPR006162">
    <property type="entry name" value="Ppantetheine_attach_site"/>
</dbReference>
<dbReference type="InterPro" id="IPR042104">
    <property type="entry name" value="PKS_dehydratase_sf"/>
</dbReference>
<organism evidence="8 9">
    <name type="scientific">Mycolicibacterium cosmeticum</name>
    <dbReference type="NCBI Taxonomy" id="258533"/>
    <lineage>
        <taxon>Bacteria</taxon>
        <taxon>Bacillati</taxon>
        <taxon>Actinomycetota</taxon>
        <taxon>Actinomycetes</taxon>
        <taxon>Mycobacteriales</taxon>
        <taxon>Mycobacteriaceae</taxon>
        <taxon>Mycolicibacterium</taxon>
    </lineage>
</organism>
<sequence>MVSFDPVAVIGMACRLPGGIDSPDGLWDALLRGADLVTDIPRERWDADDHFDPEPGTPGRSVSRWGAFLDDIAGFDADFFGLDADEATALDPQHRLLLETSWEAFEHAGLPPETVTGSLTGVFVGLTHTDYPPPSQEPDGFQGNGFGMASGRIARALRVHGPAVSVDTAGSSSLLAVHMACRSLNDRESDLALAGGASVILEPRRFAAASALGVLSPTGRCRAFDTAADGTVIGEGAAMVLLKRLPDALRDGDRILAVVRGTAANQDGHDTAVAAPSPRAQHTVYRKALAAASVHPGTVGMVEAHGPGTALGDANEFAGLAEVYGVEGPCAVTSVKTNFGHTQAAAGVLGLMKAALAVRHGVVPQNLHFSRLPDQLAQIDTKLFVPHELSPWTGNGGPRRAAVSAYGLSGTNVHGVLEQPPTPPDPAPATPPGPLLFPLSATSAEELRRTADRLAGWLREHDEVALPDLAYTLARRRAHRPVRTAVVADNGERLGAALQEIAASTVDRRAALGSADRGPVWVFSGQAEWTGTGAELISGEPAFAAVVAQAEPVIARECGFSVTEALSSSDAVADQSRRQPAVFTMQVALAAALRARGVHPGAVIGYSLGETAAAVVAGALSLADGLQVVCSRAKLLSRIAGAGAMATVQLPAQQLLSELAMRGKNDVVVAVVPAPDSAVVSGTAAAVAELVAALAQRDVRAVPLPTDLATHSPQVDPIIEEFTAALAGLSPTAPDVPFYTATSFDPRDKPVCDARYWVSNLRKMSRFSAAVRAALDDGHRVFAELLPDPVVGAAVERTAHQLDIAPAVLGGAVESPTGLLDFVGRVHAAGAAVDFAVLYPQGRLVDAPLPTWTRRRLWLDPGTGDAARPGGHTVAVHPLLGAHVRLPERPERHVWQTTVGADTDPAPGAVCCEMALAAGRAVFGDAVEVRDLSFEHPLPDDGTLTTIATGDTPGPLAFAVESHPQGTRRRHAAAVLHPAEPVEAPARDIGRGVLADITPDAAVRAEQGDYVVHPHLLAACFRAVTEHPDFPTGPMPPTGVDRLRVHGPLRAARFCHTRITTASPEGAEADVEVLDEDGAVLLTAHGVRYRGTGHRPLDDRLFATQWRHRALPDIPHADAGAWLLIGGADDPMVDRLVEALKSLGAHPSSTTWDAAPIDGRVELTGVVMVPEPGAGGETSPDLLGRLARSAAQVSAASGSTPRWFVVTRGAQAVIDGERPDLAQAGVPGLVRVLGNEYPELAATHIDIDDSAGVAGDVARQLLLGSDEDETAWRDGRWYTARLVPAPLGTQDRRSAVLDPARDGLRLQPRDSADPPSLELVAAERIAVAAGQIEVAVRAASTVPDTAFAGTVTAVGPGVTAHRIGDRVAGVCPAGAWRSHLTCDADLAVTLPAGLPEHTAVAATVSHATAHHALHHLARVVAGEVVLVDSAATATGAAAIALAGAAGAQVAVGRSAAVGREFDIVLDTSGGAGIEMLAPGGRFIDLAAHDGEVRVDAAALRGNRSFGTADLAALAVSHPQRLPDVLAAVYQLLAEGALAAPEFVTQQLTDVPASGITAAVLEMPTGGVPVVVPPEHVPTFRGDGAYIVTAGLDDPGLRFAERMAAGGVGRLVLCSPAQPSPRALERVEAIRAAGTAVTVVCADIADPGTAARLVGAADGTAVRGVLHAGAPTGDLEDPWGPSVVGAWRLHTATAGQPLDWFAVFTSVGVLAGSPGQGIAAAAGAWLAAFARWRRAAGLPATTIAWGDGAPDGADAGEAFEILLRHDRPYTAYTRPDSPWLAAVAARGPFGVDLRGARRPSADATRLATELDGLPPAERSQRLRTMITEQVSAVVRHSIDPDRPLPESGIDSLGALELITRLETATGVRIRGTEITTIRALADLLAERLSSGGRVL</sequence>
<protein>
    <submittedName>
        <fullName evidence="8">Mycocerosic acid synthase</fullName>
    </submittedName>
</protein>
<dbReference type="InterPro" id="IPR020806">
    <property type="entry name" value="PKS_PP-bd"/>
</dbReference>
<dbReference type="PROSITE" id="PS50075">
    <property type="entry name" value="CARRIER"/>
    <property type="match status" value="1"/>
</dbReference>
<dbReference type="SUPFAM" id="SSF50129">
    <property type="entry name" value="GroES-like"/>
    <property type="match status" value="1"/>
</dbReference>
<dbReference type="PROSITE" id="PS52004">
    <property type="entry name" value="KS3_2"/>
    <property type="match status" value="1"/>
</dbReference>
<dbReference type="Pfam" id="PF14765">
    <property type="entry name" value="PS-DH"/>
    <property type="match status" value="1"/>
</dbReference>
<dbReference type="InterPro" id="IPR016036">
    <property type="entry name" value="Malonyl_transacylase_ACP-bd"/>
</dbReference>
<dbReference type="SUPFAM" id="SSF55048">
    <property type="entry name" value="Probable ACP-binding domain of malonyl-CoA ACP transacylase"/>
    <property type="match status" value="1"/>
</dbReference>
<feature type="domain" description="Ketosynthase family 3 (KS3)" evidence="7">
    <location>
        <begin position="4"/>
        <end position="419"/>
    </location>
</feature>
<evidence type="ECO:0000313" key="8">
    <source>
        <dbReference type="EMBL" id="CDO08228.1"/>
    </source>
</evidence>
<keyword evidence="4" id="KW-0521">NADP</keyword>
<evidence type="ECO:0000256" key="3">
    <source>
        <dbReference type="ARBA" id="ARBA00022679"/>
    </source>
</evidence>
<dbReference type="PANTHER" id="PTHR43775:SF37">
    <property type="entry name" value="SI:DKEY-61P9.11"/>
    <property type="match status" value="1"/>
</dbReference>
<dbReference type="OrthoDB" id="9778690at2"/>
<dbReference type="Proteomes" id="UP000028870">
    <property type="component" value="Unassembled WGS sequence"/>
</dbReference>
<dbReference type="GO" id="GO:0006633">
    <property type="term" value="P:fatty acid biosynthetic process"/>
    <property type="evidence" value="ECO:0007669"/>
    <property type="project" value="TreeGrafter"/>
</dbReference>
<dbReference type="SMART" id="SM00822">
    <property type="entry name" value="PKS_KR"/>
    <property type="match status" value="1"/>
</dbReference>
<keyword evidence="3" id="KW-0808">Transferase</keyword>
<keyword evidence="1" id="KW-0596">Phosphopantetheine</keyword>